<feature type="transmembrane region" description="Helical" evidence="1">
    <location>
        <begin position="60"/>
        <end position="80"/>
    </location>
</feature>
<organism evidence="3 4">
    <name type="scientific">Neolewinella litorea</name>
    <dbReference type="NCBI Taxonomy" id="2562452"/>
    <lineage>
        <taxon>Bacteria</taxon>
        <taxon>Pseudomonadati</taxon>
        <taxon>Bacteroidota</taxon>
        <taxon>Saprospiria</taxon>
        <taxon>Saprospirales</taxon>
        <taxon>Lewinellaceae</taxon>
        <taxon>Neolewinella</taxon>
    </lineage>
</organism>
<feature type="transmembrane region" description="Helical" evidence="1">
    <location>
        <begin position="195"/>
        <end position="214"/>
    </location>
</feature>
<dbReference type="InterPro" id="IPR009597">
    <property type="entry name" value="DUF1206"/>
</dbReference>
<dbReference type="EMBL" id="SRSF01000002">
    <property type="protein sequence ID" value="THH40699.1"/>
    <property type="molecule type" value="Genomic_DNA"/>
</dbReference>
<keyword evidence="4" id="KW-1185">Reference proteome</keyword>
<feature type="transmembrane region" description="Helical" evidence="1">
    <location>
        <begin position="142"/>
        <end position="162"/>
    </location>
</feature>
<keyword evidence="1" id="KW-1133">Transmembrane helix</keyword>
<feature type="transmembrane region" description="Helical" evidence="1">
    <location>
        <begin position="234"/>
        <end position="256"/>
    </location>
</feature>
<feature type="transmembrane region" description="Helical" evidence="1">
    <location>
        <begin position="21"/>
        <end position="40"/>
    </location>
</feature>
<dbReference type="Proteomes" id="UP000308528">
    <property type="component" value="Unassembled WGS sequence"/>
</dbReference>
<dbReference type="RefSeq" id="WP_136458213.1">
    <property type="nucleotide sequence ID" value="NZ_SRSF01000002.1"/>
</dbReference>
<evidence type="ECO:0000313" key="3">
    <source>
        <dbReference type="EMBL" id="THH40699.1"/>
    </source>
</evidence>
<evidence type="ECO:0000313" key="4">
    <source>
        <dbReference type="Proteomes" id="UP000308528"/>
    </source>
</evidence>
<accession>A0A4S4NLC8</accession>
<feature type="domain" description="DUF1206" evidence="2">
    <location>
        <begin position="17"/>
        <end position="85"/>
    </location>
</feature>
<name>A0A4S4NLC8_9BACT</name>
<dbReference type="Pfam" id="PF06724">
    <property type="entry name" value="DUF1206"/>
    <property type="match status" value="3"/>
</dbReference>
<dbReference type="OrthoDB" id="1490880at2"/>
<reference evidence="3 4" key="1">
    <citation type="submission" date="2019-04" db="EMBL/GenBank/DDBJ databases">
        <title>Lewinella litorea sp. nov., isolated from a marine sand.</title>
        <authorList>
            <person name="Yoon J.-H."/>
        </authorList>
    </citation>
    <scope>NUCLEOTIDE SEQUENCE [LARGE SCALE GENOMIC DNA]</scope>
    <source>
        <strain evidence="3 4">HSMS-39</strain>
    </source>
</reference>
<keyword evidence="1" id="KW-0472">Membrane</keyword>
<feature type="domain" description="DUF1206" evidence="2">
    <location>
        <begin position="193"/>
        <end position="261"/>
    </location>
</feature>
<protein>
    <submittedName>
        <fullName evidence="3">DUF1206 domain-containing protein</fullName>
    </submittedName>
</protein>
<proteinExistence type="predicted"/>
<dbReference type="AlphaFoldDB" id="A0A4S4NLC8"/>
<gene>
    <name evidence="3" type="ORF">E4021_08190</name>
</gene>
<evidence type="ECO:0000259" key="2">
    <source>
        <dbReference type="Pfam" id="PF06724"/>
    </source>
</evidence>
<comment type="caution">
    <text evidence="3">The sequence shown here is derived from an EMBL/GenBank/DDBJ whole genome shotgun (WGS) entry which is preliminary data.</text>
</comment>
<feature type="domain" description="DUF1206" evidence="2">
    <location>
        <begin position="102"/>
        <end position="166"/>
    </location>
</feature>
<feature type="transmembrane region" description="Helical" evidence="1">
    <location>
        <begin position="101"/>
        <end position="122"/>
    </location>
</feature>
<keyword evidence="1" id="KW-0812">Transmembrane</keyword>
<sequence>MTKIASTRLRHQIYFWGHLSKGLVYLTVGGLALATVVGQARGGPEGPQQIVRYLQNEPGGTVILIALAIGLFAYCAWRWYKAITDESNEGTDGEGLLQRSAFAMSGTLYGLLGVYSLTLVTGGSGAEGNKQALLVELMQKPFGIVVVGLLALSALYAAYLQFDRAYNETFMEELDTGQMKEKERRTYRWMGKVGYGSRVIVYLILAYFLVQVVLAQDPGQYKGLGGVLQLISRGAGSVFLAIIAVGLLLYGAFVLVKARYRELS</sequence>
<evidence type="ECO:0000256" key="1">
    <source>
        <dbReference type="SAM" id="Phobius"/>
    </source>
</evidence>